<dbReference type="GO" id="GO:0016887">
    <property type="term" value="F:ATP hydrolysis activity"/>
    <property type="evidence" value="ECO:0007669"/>
    <property type="project" value="InterPro"/>
</dbReference>
<dbReference type="FunFam" id="3.40.50.300:FF:000107">
    <property type="entry name" value="Replication factor C subunit 4"/>
    <property type="match status" value="1"/>
</dbReference>
<dbReference type="SUPFAM" id="SSF52540">
    <property type="entry name" value="P-loop containing nucleoside triphosphate hydrolases"/>
    <property type="match status" value="1"/>
</dbReference>
<dbReference type="GO" id="GO:0005663">
    <property type="term" value="C:DNA replication factor C complex"/>
    <property type="evidence" value="ECO:0007669"/>
    <property type="project" value="TreeGrafter"/>
</dbReference>
<reference evidence="10 11" key="1">
    <citation type="journal article" date="2022" name="Nat. Genet.">
        <title>Improved pea reference genome and pan-genome highlight genomic features and evolutionary characteristics.</title>
        <authorList>
            <person name="Yang T."/>
            <person name="Liu R."/>
            <person name="Luo Y."/>
            <person name="Hu S."/>
            <person name="Wang D."/>
            <person name="Wang C."/>
            <person name="Pandey M.K."/>
            <person name="Ge S."/>
            <person name="Xu Q."/>
            <person name="Li N."/>
            <person name="Li G."/>
            <person name="Huang Y."/>
            <person name="Saxena R.K."/>
            <person name="Ji Y."/>
            <person name="Li M."/>
            <person name="Yan X."/>
            <person name="He Y."/>
            <person name="Liu Y."/>
            <person name="Wang X."/>
            <person name="Xiang C."/>
            <person name="Varshney R.K."/>
            <person name="Ding H."/>
            <person name="Gao S."/>
            <person name="Zong X."/>
        </authorList>
    </citation>
    <scope>NUCLEOTIDE SEQUENCE [LARGE SCALE GENOMIC DNA]</scope>
    <source>
        <strain evidence="10 11">cv. Zhongwan 6</strain>
    </source>
</reference>
<dbReference type="GO" id="GO:0006261">
    <property type="term" value="P:DNA-templated DNA replication"/>
    <property type="evidence" value="ECO:0007669"/>
    <property type="project" value="TreeGrafter"/>
</dbReference>
<dbReference type="GO" id="GO:0016020">
    <property type="term" value="C:membrane"/>
    <property type="evidence" value="ECO:0007669"/>
    <property type="project" value="UniProtKB-SubCell"/>
</dbReference>
<dbReference type="SMART" id="SM00382">
    <property type="entry name" value="AAA"/>
    <property type="match status" value="1"/>
</dbReference>
<dbReference type="Gramene" id="Psat02G0369500-T1">
    <property type="protein sequence ID" value="KAI5437674.1"/>
    <property type="gene ID" value="KIW84_023695"/>
</dbReference>
<dbReference type="InterPro" id="IPR050238">
    <property type="entry name" value="DNA_Rep/Repair_Clamp_Loader"/>
</dbReference>
<protein>
    <recommendedName>
        <fullName evidence="9">AAA+ ATPase domain-containing protein</fullName>
    </recommendedName>
</protein>
<dbReference type="InterPro" id="IPR002259">
    <property type="entry name" value="Eqnu_transpt"/>
</dbReference>
<evidence type="ECO:0000256" key="3">
    <source>
        <dbReference type="ARBA" id="ARBA00007965"/>
    </source>
</evidence>
<evidence type="ECO:0000259" key="9">
    <source>
        <dbReference type="SMART" id="SM00382"/>
    </source>
</evidence>
<keyword evidence="4" id="KW-0813">Transport</keyword>
<dbReference type="EMBL" id="JAMSHJ010000002">
    <property type="protein sequence ID" value="KAI5437674.1"/>
    <property type="molecule type" value="Genomic_DNA"/>
</dbReference>
<comment type="similarity">
    <text evidence="2">Belongs to the activator 1 small subunits family.</text>
</comment>
<feature type="transmembrane region" description="Helical" evidence="8">
    <location>
        <begin position="306"/>
        <end position="328"/>
    </location>
</feature>
<dbReference type="Pfam" id="PF01733">
    <property type="entry name" value="Nucleoside_tran"/>
    <property type="match status" value="1"/>
</dbReference>
<dbReference type="InterPro" id="IPR003593">
    <property type="entry name" value="AAA+_ATPase"/>
</dbReference>
<accession>A0A9D4YFM6</accession>
<dbReference type="Pfam" id="PF00004">
    <property type="entry name" value="AAA"/>
    <property type="match status" value="1"/>
</dbReference>
<evidence type="ECO:0000256" key="4">
    <source>
        <dbReference type="ARBA" id="ARBA00022448"/>
    </source>
</evidence>
<evidence type="ECO:0000256" key="2">
    <source>
        <dbReference type="ARBA" id="ARBA00005378"/>
    </source>
</evidence>
<keyword evidence="6 8" id="KW-1133">Transmembrane helix</keyword>
<dbReference type="AlphaFoldDB" id="A0A9D4YFM6"/>
<dbReference type="PANTHER" id="PTHR11669">
    <property type="entry name" value="REPLICATION FACTOR C / DNA POLYMERASE III GAMMA-TAU SUBUNIT"/>
    <property type="match status" value="1"/>
</dbReference>
<evidence type="ECO:0000256" key="5">
    <source>
        <dbReference type="ARBA" id="ARBA00022692"/>
    </source>
</evidence>
<comment type="similarity">
    <text evidence="3">Belongs to the SLC29A/ENT transporter (TC 2.A.57) family.</text>
</comment>
<evidence type="ECO:0000313" key="11">
    <source>
        <dbReference type="Proteomes" id="UP001058974"/>
    </source>
</evidence>
<dbReference type="GO" id="GO:0003689">
    <property type="term" value="F:DNA clamp loader activity"/>
    <property type="evidence" value="ECO:0007669"/>
    <property type="project" value="TreeGrafter"/>
</dbReference>
<feature type="domain" description="AAA+ ATPase" evidence="9">
    <location>
        <begin position="46"/>
        <end position="172"/>
    </location>
</feature>
<sequence length="418" mass="46195">MASSSSSNSANYDVPWVEKYRPSKVVDIVGNEDDVSRLQVIARDGNMPNLILSGPPGTGKTTSILALAHELLGPNYREAVLELNASDDRGIDVVRNKIKMFAQKKVTLPPGRHKVVILDEADSMTSGAQQALRRTMEIYSNSTRFALGCNTSSKIIEPIQSRCAIVRFSRLSDQEILGRLMVVVQAEKVCLLAKIYLASYNSLPTVKRHFRIAFLNVMLGPLCIAAIQVSFKHCKFTVLVCKTWCWHGLITGFGGLMQVCLAMAPILHMLQSFLAGEAASGALTSTLRLITKVAFENSQEGLHKGAILFFSISTFFVLLCVVLYGFVYPKLPIVKYYRSKAASEGSKTVSSDLAAAGIRSETEESRQFERKENKELLRENIDYALNLFVIYGLTLSIFPGFLSEDTGKHSLGTWHKPE</sequence>
<dbReference type="PANTHER" id="PTHR11669:SF5">
    <property type="entry name" value="REPLICATION FACTOR C SUBUNIT 2"/>
    <property type="match status" value="1"/>
</dbReference>
<dbReference type="Gene3D" id="3.40.50.300">
    <property type="entry name" value="P-loop containing nucleotide triphosphate hydrolases"/>
    <property type="match status" value="1"/>
</dbReference>
<evidence type="ECO:0000256" key="8">
    <source>
        <dbReference type="SAM" id="Phobius"/>
    </source>
</evidence>
<dbReference type="InterPro" id="IPR027417">
    <property type="entry name" value="P-loop_NTPase"/>
</dbReference>
<dbReference type="GO" id="GO:0005337">
    <property type="term" value="F:nucleoside transmembrane transporter activity"/>
    <property type="evidence" value="ECO:0007669"/>
    <property type="project" value="InterPro"/>
</dbReference>
<keyword evidence="7 8" id="KW-0472">Membrane</keyword>
<dbReference type="GO" id="GO:0006281">
    <property type="term" value="P:DNA repair"/>
    <property type="evidence" value="ECO:0007669"/>
    <property type="project" value="TreeGrafter"/>
</dbReference>
<keyword evidence="11" id="KW-1185">Reference proteome</keyword>
<name>A0A9D4YFM6_PEA</name>
<organism evidence="10 11">
    <name type="scientific">Pisum sativum</name>
    <name type="common">Garden pea</name>
    <name type="synonym">Lathyrus oleraceus</name>
    <dbReference type="NCBI Taxonomy" id="3888"/>
    <lineage>
        <taxon>Eukaryota</taxon>
        <taxon>Viridiplantae</taxon>
        <taxon>Streptophyta</taxon>
        <taxon>Embryophyta</taxon>
        <taxon>Tracheophyta</taxon>
        <taxon>Spermatophyta</taxon>
        <taxon>Magnoliopsida</taxon>
        <taxon>eudicotyledons</taxon>
        <taxon>Gunneridae</taxon>
        <taxon>Pentapetalae</taxon>
        <taxon>rosids</taxon>
        <taxon>fabids</taxon>
        <taxon>Fabales</taxon>
        <taxon>Fabaceae</taxon>
        <taxon>Papilionoideae</taxon>
        <taxon>50 kb inversion clade</taxon>
        <taxon>NPAAA clade</taxon>
        <taxon>Hologalegina</taxon>
        <taxon>IRL clade</taxon>
        <taxon>Fabeae</taxon>
        <taxon>Lathyrus</taxon>
    </lineage>
</organism>
<proteinExistence type="inferred from homology"/>
<feature type="transmembrane region" description="Helical" evidence="8">
    <location>
        <begin position="243"/>
        <end position="267"/>
    </location>
</feature>
<evidence type="ECO:0000313" key="10">
    <source>
        <dbReference type="EMBL" id="KAI5437674.1"/>
    </source>
</evidence>
<dbReference type="InterPro" id="IPR003959">
    <property type="entry name" value="ATPase_AAA_core"/>
</dbReference>
<feature type="transmembrane region" description="Helical" evidence="8">
    <location>
        <begin position="209"/>
        <end position="231"/>
    </location>
</feature>
<dbReference type="GO" id="GO:0005634">
    <property type="term" value="C:nucleus"/>
    <property type="evidence" value="ECO:0007669"/>
    <property type="project" value="TreeGrafter"/>
</dbReference>
<evidence type="ECO:0000256" key="1">
    <source>
        <dbReference type="ARBA" id="ARBA00004141"/>
    </source>
</evidence>
<dbReference type="Proteomes" id="UP001058974">
    <property type="component" value="Chromosome 2"/>
</dbReference>
<evidence type="ECO:0000256" key="6">
    <source>
        <dbReference type="ARBA" id="ARBA00022989"/>
    </source>
</evidence>
<gene>
    <name evidence="10" type="ORF">KIW84_023695</name>
</gene>
<dbReference type="CDD" id="cd00009">
    <property type="entry name" value="AAA"/>
    <property type="match status" value="1"/>
</dbReference>
<evidence type="ECO:0000256" key="7">
    <source>
        <dbReference type="ARBA" id="ARBA00023136"/>
    </source>
</evidence>
<dbReference type="GO" id="GO:0005524">
    <property type="term" value="F:ATP binding"/>
    <property type="evidence" value="ECO:0007669"/>
    <property type="project" value="InterPro"/>
</dbReference>
<keyword evidence="5 8" id="KW-0812">Transmembrane</keyword>
<feature type="transmembrane region" description="Helical" evidence="8">
    <location>
        <begin position="383"/>
        <end position="402"/>
    </location>
</feature>
<comment type="subcellular location">
    <subcellularLocation>
        <location evidence="1">Membrane</location>
        <topology evidence="1">Multi-pass membrane protein</topology>
    </subcellularLocation>
</comment>
<comment type="caution">
    <text evidence="10">The sequence shown here is derived from an EMBL/GenBank/DDBJ whole genome shotgun (WGS) entry which is preliminary data.</text>
</comment>